<feature type="transmembrane region" description="Helical" evidence="1">
    <location>
        <begin position="733"/>
        <end position="752"/>
    </location>
</feature>
<dbReference type="EMBL" id="CAJVQB010001529">
    <property type="protein sequence ID" value="CAG8539650.1"/>
    <property type="molecule type" value="Genomic_DNA"/>
</dbReference>
<reference evidence="3 4" key="1">
    <citation type="submission" date="2021-06" db="EMBL/GenBank/DDBJ databases">
        <authorList>
            <person name="Kallberg Y."/>
            <person name="Tangrot J."/>
            <person name="Rosling A."/>
        </authorList>
    </citation>
    <scope>NUCLEOTIDE SEQUENCE [LARGE SCALE GENOMIC DNA]</scope>
    <source>
        <strain evidence="3 4">120-4 pot B 10/14</strain>
    </source>
</reference>
<evidence type="ECO:0000256" key="1">
    <source>
        <dbReference type="SAM" id="Phobius"/>
    </source>
</evidence>
<organism evidence="3 4">
    <name type="scientific">Gigaspora margarita</name>
    <dbReference type="NCBI Taxonomy" id="4874"/>
    <lineage>
        <taxon>Eukaryota</taxon>
        <taxon>Fungi</taxon>
        <taxon>Fungi incertae sedis</taxon>
        <taxon>Mucoromycota</taxon>
        <taxon>Glomeromycotina</taxon>
        <taxon>Glomeromycetes</taxon>
        <taxon>Diversisporales</taxon>
        <taxon>Gigasporaceae</taxon>
        <taxon>Gigaspora</taxon>
    </lineage>
</organism>
<evidence type="ECO:0000313" key="3">
    <source>
        <dbReference type="EMBL" id="CAG8539650.1"/>
    </source>
</evidence>
<keyword evidence="1" id="KW-0472">Membrane</keyword>
<feature type="transmembrane region" description="Helical" evidence="1">
    <location>
        <begin position="702"/>
        <end position="721"/>
    </location>
</feature>
<keyword evidence="2" id="KW-0732">Signal</keyword>
<sequence>MNIHKILGFIIELLTTLIIPLSNCGEVYNFSEYGNITRVSQFNDEKLLLSTNTTNNVNLLHLIYPNGSIVPINYEDSINFNNNSEWHISFCFPLAINYVILLYYDKKESLTDLSIHGTIINLQGKITTKDMVMLRHYNSSASTGYLITRYDGFPQSFLISYPKDGYLNWTKCTYSKFDDCIQELNIILFQCVSDDGIVTQVSYGSIIPVVDTFTFISHQPFSTLDGQYAVVYLIKSTNKTDLDILASYVFRNASENIIYSIYAHFINGQDQISEEHLLFQDSSDNAINLVSLSGCMSGFDAFNIQSNGCTFNYYLISFAAPIMLKIATAFITFSTSGTVIQRDVISIDDLVNSSTTEFRSISIFQLPYGGFISFNQIDLNESYYSQVVVYNLNYTSNYKLFEVVNETIVDYSIYNNNTLWLTYGNRTAGRKLVMLDVERFSNDSDYDNRVILSTYPTLNMTVPLSYTDHFNITLSVPVVPSSGNISIYQIVDQDKYLLRQSYPASSYCKVYNISTLTCKTLFSTFNRVNSNYTIVVYDNFVKTLSFNEPLQGIYQGIYQGIWNVKTPQTYNSTVSFSTEVLMRLNPDGTKYFLSYDQTNRTQLLDDILQQIRKSIPLNDDRLKITSNVQLDPSDSTKLLIEFSVDKAINPSKEPSVNDIINDLNDIITNKYISALSDKKHMIFFDDQYGFQPKPNLWLETRYKLLILLIIVIILLITYLLAKRKYPKGQNFMIFKISLITLGLILDFSFIIVNGHDVPSLFIPSTNVEALNALSSNFAGLEIFSALMSENFKKWILYGTTCHLFIKEIPQLVIQIIYQRSVIIYASIPLLTLVTSTIILSNNILTSIYYFWINQNIKKELENAEQRNSLLF</sequence>
<feature type="chain" id="PRO_5046611351" evidence="2">
    <location>
        <begin position="25"/>
        <end position="871"/>
    </location>
</feature>
<keyword evidence="1" id="KW-0812">Transmembrane</keyword>
<accession>A0ABN7U913</accession>
<gene>
    <name evidence="3" type="ORF">GMARGA_LOCUS4019</name>
</gene>
<feature type="signal peptide" evidence="2">
    <location>
        <begin position="1"/>
        <end position="24"/>
    </location>
</feature>
<evidence type="ECO:0000313" key="4">
    <source>
        <dbReference type="Proteomes" id="UP000789901"/>
    </source>
</evidence>
<proteinExistence type="predicted"/>
<protein>
    <submittedName>
        <fullName evidence="3">19445_t:CDS:1</fullName>
    </submittedName>
</protein>
<name>A0ABN7U913_GIGMA</name>
<comment type="caution">
    <text evidence="3">The sequence shown here is derived from an EMBL/GenBank/DDBJ whole genome shotgun (WGS) entry which is preliminary data.</text>
</comment>
<keyword evidence="4" id="KW-1185">Reference proteome</keyword>
<evidence type="ECO:0000256" key="2">
    <source>
        <dbReference type="SAM" id="SignalP"/>
    </source>
</evidence>
<dbReference type="Proteomes" id="UP000789901">
    <property type="component" value="Unassembled WGS sequence"/>
</dbReference>
<feature type="transmembrane region" description="Helical" evidence="1">
    <location>
        <begin position="829"/>
        <end position="851"/>
    </location>
</feature>
<keyword evidence="1" id="KW-1133">Transmembrane helix</keyword>